<dbReference type="OrthoDB" id="7066205at2"/>
<gene>
    <name evidence="1" type="ORF">DFQ59_10748</name>
</gene>
<organism evidence="1 2">
    <name type="scientific">Thioalbus denitrificans</name>
    <dbReference type="NCBI Taxonomy" id="547122"/>
    <lineage>
        <taxon>Bacteria</taxon>
        <taxon>Pseudomonadati</taxon>
        <taxon>Pseudomonadota</taxon>
        <taxon>Gammaproteobacteria</taxon>
        <taxon>Chromatiales</taxon>
        <taxon>Ectothiorhodospiraceae</taxon>
        <taxon>Thioalbus</taxon>
    </lineage>
</organism>
<protein>
    <recommendedName>
        <fullName evidence="3">Carrier domain-containing protein</fullName>
    </recommendedName>
</protein>
<dbReference type="InterPro" id="IPR036736">
    <property type="entry name" value="ACP-like_sf"/>
</dbReference>
<dbReference type="SUPFAM" id="SSF47336">
    <property type="entry name" value="ACP-like"/>
    <property type="match status" value="1"/>
</dbReference>
<evidence type="ECO:0008006" key="3">
    <source>
        <dbReference type="Google" id="ProtNLM"/>
    </source>
</evidence>
<evidence type="ECO:0000313" key="1">
    <source>
        <dbReference type="EMBL" id="RCX28305.1"/>
    </source>
</evidence>
<accession>A0A369C576</accession>
<sequence>MCFKAGNDELDTVKNLMLMALRAAIAQALDVEMDELEPEQRLVEDLAMDADKRAELVELIADTFDGLTLDLDALETIGQIYEAVVLEEFRDLEAQAAATGELAA</sequence>
<dbReference type="Gene3D" id="1.10.1200.10">
    <property type="entry name" value="ACP-like"/>
    <property type="match status" value="1"/>
</dbReference>
<proteinExistence type="predicted"/>
<dbReference type="EMBL" id="QPJY01000007">
    <property type="protein sequence ID" value="RCX28305.1"/>
    <property type="molecule type" value="Genomic_DNA"/>
</dbReference>
<name>A0A369C576_9GAMM</name>
<comment type="caution">
    <text evidence="1">The sequence shown here is derived from an EMBL/GenBank/DDBJ whole genome shotgun (WGS) entry which is preliminary data.</text>
</comment>
<keyword evidence="2" id="KW-1185">Reference proteome</keyword>
<dbReference type="Proteomes" id="UP000252707">
    <property type="component" value="Unassembled WGS sequence"/>
</dbReference>
<dbReference type="RefSeq" id="WP_114280246.1">
    <property type="nucleotide sequence ID" value="NZ_QPJY01000007.1"/>
</dbReference>
<reference evidence="1 2" key="1">
    <citation type="submission" date="2018-07" db="EMBL/GenBank/DDBJ databases">
        <title>Genomic Encyclopedia of Type Strains, Phase IV (KMG-IV): sequencing the most valuable type-strain genomes for metagenomic binning, comparative biology and taxonomic classification.</title>
        <authorList>
            <person name="Goeker M."/>
        </authorList>
    </citation>
    <scope>NUCLEOTIDE SEQUENCE [LARGE SCALE GENOMIC DNA]</scope>
    <source>
        <strain evidence="1 2">DSM 26407</strain>
    </source>
</reference>
<evidence type="ECO:0000313" key="2">
    <source>
        <dbReference type="Proteomes" id="UP000252707"/>
    </source>
</evidence>
<dbReference type="AlphaFoldDB" id="A0A369C576"/>